<organism evidence="1 2">
    <name type="scientific">Romanomermis culicivorax</name>
    <name type="common">Nematode worm</name>
    <dbReference type="NCBI Taxonomy" id="13658"/>
    <lineage>
        <taxon>Eukaryota</taxon>
        <taxon>Metazoa</taxon>
        <taxon>Ecdysozoa</taxon>
        <taxon>Nematoda</taxon>
        <taxon>Enoplea</taxon>
        <taxon>Dorylaimia</taxon>
        <taxon>Mermithida</taxon>
        <taxon>Mermithoidea</taxon>
        <taxon>Mermithidae</taxon>
        <taxon>Romanomermis</taxon>
    </lineage>
</organism>
<accession>A0A915HYD9</accession>
<proteinExistence type="predicted"/>
<evidence type="ECO:0000313" key="1">
    <source>
        <dbReference type="Proteomes" id="UP000887565"/>
    </source>
</evidence>
<evidence type="ECO:0000313" key="2">
    <source>
        <dbReference type="WBParaSite" id="nRc.2.0.1.t06291-RA"/>
    </source>
</evidence>
<keyword evidence="1" id="KW-1185">Reference proteome</keyword>
<dbReference type="Proteomes" id="UP000887565">
    <property type="component" value="Unplaced"/>
</dbReference>
<dbReference type="AlphaFoldDB" id="A0A915HYD9"/>
<dbReference type="WBParaSite" id="nRc.2.0.1.t06291-RA">
    <property type="protein sequence ID" value="nRc.2.0.1.t06291-RA"/>
    <property type="gene ID" value="nRc.2.0.1.g06291"/>
</dbReference>
<reference evidence="2" key="1">
    <citation type="submission" date="2022-11" db="UniProtKB">
        <authorList>
            <consortium name="WormBaseParasite"/>
        </authorList>
    </citation>
    <scope>IDENTIFICATION</scope>
</reference>
<sequence>MTVSCQTEWKLVQRLSTDLGSPNGSKGQITASQCTGINMKKLRGNDSATQLLHMGIISDNPDDV</sequence>
<protein>
    <submittedName>
        <fullName evidence="2">Uncharacterized protein</fullName>
    </submittedName>
</protein>
<name>A0A915HYD9_ROMCU</name>